<dbReference type="STRING" id="192814.GCA_900166575_02682"/>
<dbReference type="InterPro" id="IPR046208">
    <property type="entry name" value="DUF6241"/>
</dbReference>
<keyword evidence="1" id="KW-1133">Transmembrane helix</keyword>
<keyword evidence="1" id="KW-0812">Transmembrane</keyword>
<organism evidence="2 3">
    <name type="scientific">Halobacillus salinus</name>
    <dbReference type="NCBI Taxonomy" id="192814"/>
    <lineage>
        <taxon>Bacteria</taxon>
        <taxon>Bacillati</taxon>
        <taxon>Bacillota</taxon>
        <taxon>Bacilli</taxon>
        <taxon>Bacillales</taxon>
        <taxon>Bacillaceae</taxon>
        <taxon>Halobacillus</taxon>
    </lineage>
</organism>
<dbReference type="Pfam" id="PF19754">
    <property type="entry name" value="DUF6241"/>
    <property type="match status" value="1"/>
</dbReference>
<evidence type="ECO:0000313" key="2">
    <source>
        <dbReference type="EMBL" id="TGB01193.1"/>
    </source>
</evidence>
<name>A0A4Z0GVC2_9BACI</name>
<proteinExistence type="predicted"/>
<evidence type="ECO:0000256" key="1">
    <source>
        <dbReference type="SAM" id="Phobius"/>
    </source>
</evidence>
<dbReference type="RefSeq" id="WP_135328538.1">
    <property type="nucleotide sequence ID" value="NZ_SRJC01000007.1"/>
</dbReference>
<reference evidence="2 3" key="1">
    <citation type="journal article" date="2003" name="Int. J. Syst. Evol. Microbiol.">
        <title>Halobacillus salinus sp. nov., isolated from a salt lake on the coast of the East Sea in Korea.</title>
        <authorList>
            <person name="Yoon J.H."/>
            <person name="Kang K.H."/>
            <person name="Park Y.H."/>
        </authorList>
    </citation>
    <scope>NUCLEOTIDE SEQUENCE [LARGE SCALE GENOMIC DNA]</scope>
    <source>
        <strain evidence="2 3">HSL-3</strain>
    </source>
</reference>
<dbReference type="Proteomes" id="UP000297982">
    <property type="component" value="Unassembled WGS sequence"/>
</dbReference>
<gene>
    <name evidence="2" type="ORF">E4663_17080</name>
</gene>
<protein>
    <recommendedName>
        <fullName evidence="4">PRK06770 family protein</fullName>
    </recommendedName>
</protein>
<sequence length="184" mass="20768">MKKLILKNKIASIIVATLLVISLGGGVWIYTSYAQEAPTLEPGQELTVEVDEASSTDEHVEVEEERTQSVEQEFPMDMGEGEIRTALHLMSHQKVKAKKKWGALPLTEERVNRLITVVQSGDYNNGNQYLDILNAWKNKDFSEADKHHNTIWRLKDGTVGKATGVLNKEQEIAFVEEKFGKKEE</sequence>
<keyword evidence="1" id="KW-0472">Membrane</keyword>
<comment type="caution">
    <text evidence="2">The sequence shown here is derived from an EMBL/GenBank/DDBJ whole genome shotgun (WGS) entry which is preliminary data.</text>
</comment>
<evidence type="ECO:0008006" key="4">
    <source>
        <dbReference type="Google" id="ProtNLM"/>
    </source>
</evidence>
<dbReference type="AlphaFoldDB" id="A0A4Z0GVC2"/>
<keyword evidence="3" id="KW-1185">Reference proteome</keyword>
<evidence type="ECO:0000313" key="3">
    <source>
        <dbReference type="Proteomes" id="UP000297982"/>
    </source>
</evidence>
<feature type="transmembrane region" description="Helical" evidence="1">
    <location>
        <begin position="12"/>
        <end position="30"/>
    </location>
</feature>
<accession>A0A4Z0GVC2</accession>
<dbReference type="EMBL" id="SRJC01000007">
    <property type="protein sequence ID" value="TGB01193.1"/>
    <property type="molecule type" value="Genomic_DNA"/>
</dbReference>